<reference evidence="3" key="1">
    <citation type="submission" date="2025-08" db="UniProtKB">
        <authorList>
            <consortium name="RefSeq"/>
        </authorList>
    </citation>
    <scope>IDENTIFICATION</scope>
    <source>
        <tissue evidence="3">Gonads</tissue>
    </source>
</reference>
<name>A0A1S3IFG8_LINAN</name>
<dbReference type="InParanoid" id="A0A1S3IFG8"/>
<feature type="region of interest" description="Disordered" evidence="1">
    <location>
        <begin position="55"/>
        <end position="76"/>
    </location>
</feature>
<keyword evidence="2" id="KW-1185">Reference proteome</keyword>
<dbReference type="AlphaFoldDB" id="A0A1S3IFG8"/>
<dbReference type="RefSeq" id="XP_013396209.1">
    <property type="nucleotide sequence ID" value="XM_013540755.1"/>
</dbReference>
<feature type="region of interest" description="Disordered" evidence="1">
    <location>
        <begin position="178"/>
        <end position="210"/>
    </location>
</feature>
<accession>A0A1S3IFG8</accession>
<feature type="compositionally biased region" description="Acidic residues" evidence="1">
    <location>
        <begin position="346"/>
        <end position="357"/>
    </location>
</feature>
<gene>
    <name evidence="3" type="primary">LOC106163233</name>
</gene>
<feature type="region of interest" description="Disordered" evidence="1">
    <location>
        <begin position="332"/>
        <end position="357"/>
    </location>
</feature>
<organism evidence="2 3">
    <name type="scientific">Lingula anatina</name>
    <name type="common">Brachiopod</name>
    <name type="synonym">Lingula unguis</name>
    <dbReference type="NCBI Taxonomy" id="7574"/>
    <lineage>
        <taxon>Eukaryota</taxon>
        <taxon>Metazoa</taxon>
        <taxon>Spiralia</taxon>
        <taxon>Lophotrochozoa</taxon>
        <taxon>Brachiopoda</taxon>
        <taxon>Linguliformea</taxon>
        <taxon>Lingulata</taxon>
        <taxon>Lingulida</taxon>
        <taxon>Linguloidea</taxon>
        <taxon>Lingulidae</taxon>
        <taxon>Lingula</taxon>
    </lineage>
</organism>
<dbReference type="GeneID" id="106163233"/>
<proteinExistence type="predicted"/>
<evidence type="ECO:0000313" key="2">
    <source>
        <dbReference type="Proteomes" id="UP000085678"/>
    </source>
</evidence>
<dbReference type="KEGG" id="lak:106163233"/>
<evidence type="ECO:0000313" key="3">
    <source>
        <dbReference type="RefSeq" id="XP_013396209.1"/>
    </source>
</evidence>
<dbReference type="Proteomes" id="UP000085678">
    <property type="component" value="Unplaced"/>
</dbReference>
<feature type="compositionally biased region" description="Basic residues" evidence="1">
    <location>
        <begin position="332"/>
        <end position="343"/>
    </location>
</feature>
<evidence type="ECO:0000256" key="1">
    <source>
        <dbReference type="SAM" id="MobiDB-lite"/>
    </source>
</evidence>
<protein>
    <submittedName>
        <fullName evidence="3">Uncharacterized protein LOC106163233</fullName>
    </submittedName>
</protein>
<dbReference type="OrthoDB" id="9996891at2759"/>
<sequence length="357" mass="40205">MASYSSRNSVRRNVHSKHGDRFLYELSPGQIGTYNPGSSSQRNYLQPPSVNVLKVTTPSPSVSQRQGSTRRTSTSEPQLYNQYGINGFTQNTMNQTQPSFIPPYGYTAPYVGLSGPMGFVGQNPPPLVLQGPLSQQNAAVIPVEFTPNFGFGYGGWHSRYPYQFSKHHPQQSVIVLHDSQSASSKKEKSSSKHHYYGPSGEPLPGPPKEFTFGNHGNMAYNAQSWIEKDVAPFNEQKRQSLHLPPIHQNFTFKGTLDFGQLAQVEFGDASKLPDFVISELQQKYGHARKAEVTVTAANGQYNISGRVLDEPKDENTDNNFILEKYLNDLYKKQRKKKKRRKRHVDTEEETDTEDDED</sequence>